<comment type="caution">
    <text evidence="1">The sequence shown here is derived from an EMBL/GenBank/DDBJ whole genome shotgun (WGS) entry which is preliminary data.</text>
</comment>
<gene>
    <name evidence="1" type="ORF">N8T08_001677</name>
</gene>
<evidence type="ECO:0000313" key="2">
    <source>
        <dbReference type="Proteomes" id="UP001177260"/>
    </source>
</evidence>
<feature type="non-terminal residue" evidence="1">
    <location>
        <position position="147"/>
    </location>
</feature>
<dbReference type="EMBL" id="JAOPJF010000124">
    <property type="protein sequence ID" value="KAK1138888.1"/>
    <property type="molecule type" value="Genomic_DNA"/>
</dbReference>
<evidence type="ECO:0000313" key="1">
    <source>
        <dbReference type="EMBL" id="KAK1138888.1"/>
    </source>
</evidence>
<protein>
    <submittedName>
        <fullName evidence="1">Uncharacterized protein</fullName>
    </submittedName>
</protein>
<accession>A0ACC3AMU4</accession>
<sequence>MAAVSHPRQSSVDLDSPDRPFDNIINFRDVGRSINRLVGRPILKEGILFRSARLDDASERDKRRLTDELHISTVIDLRSSTEHQMATTKRRAELGDEDPAASSAPADQHLVDLPGVRRELISLTGKAFERTLLWKLDWWHFMYFLPP</sequence>
<dbReference type="Proteomes" id="UP001177260">
    <property type="component" value="Unassembled WGS sequence"/>
</dbReference>
<keyword evidence="2" id="KW-1185">Reference proteome</keyword>
<name>A0ACC3AMU4_9EURO</name>
<reference evidence="1 2" key="1">
    <citation type="journal article" date="2023" name="ACS Omega">
        <title>Identification of the Neoaspergillic Acid Biosynthesis Gene Cluster by Establishing an In Vitro CRISPR-Ribonucleoprotein Genetic System in Aspergillus melleus.</title>
        <authorList>
            <person name="Yuan B."/>
            <person name="Grau M.F."/>
            <person name="Murata R.M."/>
            <person name="Torok T."/>
            <person name="Venkateswaran K."/>
            <person name="Stajich J.E."/>
            <person name="Wang C.C.C."/>
        </authorList>
    </citation>
    <scope>NUCLEOTIDE SEQUENCE [LARGE SCALE GENOMIC DNA]</scope>
    <source>
        <strain evidence="1 2">IMV 1140</strain>
    </source>
</reference>
<proteinExistence type="predicted"/>
<organism evidence="1 2">
    <name type="scientific">Aspergillus melleus</name>
    <dbReference type="NCBI Taxonomy" id="138277"/>
    <lineage>
        <taxon>Eukaryota</taxon>
        <taxon>Fungi</taxon>
        <taxon>Dikarya</taxon>
        <taxon>Ascomycota</taxon>
        <taxon>Pezizomycotina</taxon>
        <taxon>Eurotiomycetes</taxon>
        <taxon>Eurotiomycetidae</taxon>
        <taxon>Eurotiales</taxon>
        <taxon>Aspergillaceae</taxon>
        <taxon>Aspergillus</taxon>
        <taxon>Aspergillus subgen. Circumdati</taxon>
    </lineage>
</organism>